<dbReference type="AlphaFoldDB" id="A0A1G4BSB5"/>
<protein>
    <submittedName>
        <fullName evidence="1">Uncharacterized protein</fullName>
    </submittedName>
</protein>
<gene>
    <name evidence="1" type="ORF">CORC01_00592</name>
</gene>
<evidence type="ECO:0000313" key="1">
    <source>
        <dbReference type="EMBL" id="OHF04253.1"/>
    </source>
</evidence>
<accession>A0A1G4BSB5</accession>
<dbReference type="Proteomes" id="UP000176998">
    <property type="component" value="Unassembled WGS sequence"/>
</dbReference>
<name>A0A1G4BSB5_9PEZI</name>
<dbReference type="EMBL" id="MJBS01000003">
    <property type="protein sequence ID" value="OHF04253.1"/>
    <property type="molecule type" value="Genomic_DNA"/>
</dbReference>
<dbReference type="RefSeq" id="XP_022481388.1">
    <property type="nucleotide sequence ID" value="XM_022612249.1"/>
</dbReference>
<evidence type="ECO:0000313" key="2">
    <source>
        <dbReference type="Proteomes" id="UP000176998"/>
    </source>
</evidence>
<organism evidence="1 2">
    <name type="scientific">Colletotrichum orchidophilum</name>
    <dbReference type="NCBI Taxonomy" id="1209926"/>
    <lineage>
        <taxon>Eukaryota</taxon>
        <taxon>Fungi</taxon>
        <taxon>Dikarya</taxon>
        <taxon>Ascomycota</taxon>
        <taxon>Pezizomycotina</taxon>
        <taxon>Sordariomycetes</taxon>
        <taxon>Hypocreomycetidae</taxon>
        <taxon>Glomerellales</taxon>
        <taxon>Glomerellaceae</taxon>
        <taxon>Colletotrichum</taxon>
    </lineage>
</organism>
<reference evidence="1 2" key="1">
    <citation type="submission" date="2016-09" db="EMBL/GenBank/DDBJ databases">
        <authorList>
            <person name="Capua I."/>
            <person name="De Benedictis P."/>
            <person name="Joannis T."/>
            <person name="Lombin L.H."/>
            <person name="Cattoli G."/>
        </authorList>
    </citation>
    <scope>NUCLEOTIDE SEQUENCE [LARGE SCALE GENOMIC DNA]</scope>
    <source>
        <strain evidence="1 2">IMI 309357</strain>
    </source>
</reference>
<dbReference type="OrthoDB" id="10583663at2759"/>
<comment type="caution">
    <text evidence="1">The sequence shown here is derived from an EMBL/GenBank/DDBJ whole genome shotgun (WGS) entry which is preliminary data.</text>
</comment>
<keyword evidence="2" id="KW-1185">Reference proteome</keyword>
<proteinExistence type="predicted"/>
<dbReference type="GeneID" id="34553759"/>
<sequence>MKQHIATAVTGVVPRPGRSIEPVRARVVPDCVGSGPGCGNFVPRYRPQV</sequence>